<gene>
    <name evidence="1" type="ORF">EVAR_50288_1</name>
</gene>
<reference evidence="1 2" key="1">
    <citation type="journal article" date="2019" name="Commun. Biol.">
        <title>The bagworm genome reveals a unique fibroin gene that provides high tensile strength.</title>
        <authorList>
            <person name="Kono N."/>
            <person name="Nakamura H."/>
            <person name="Ohtoshi R."/>
            <person name="Tomita M."/>
            <person name="Numata K."/>
            <person name="Arakawa K."/>
        </authorList>
    </citation>
    <scope>NUCLEOTIDE SEQUENCE [LARGE SCALE GENOMIC DNA]</scope>
</reference>
<evidence type="ECO:0000313" key="1">
    <source>
        <dbReference type="EMBL" id="GBP65939.1"/>
    </source>
</evidence>
<evidence type="ECO:0000313" key="2">
    <source>
        <dbReference type="Proteomes" id="UP000299102"/>
    </source>
</evidence>
<name>A0A4C1XUR0_EUMVA</name>
<comment type="caution">
    <text evidence="1">The sequence shown here is derived from an EMBL/GenBank/DDBJ whole genome shotgun (WGS) entry which is preliminary data.</text>
</comment>
<accession>A0A4C1XUR0</accession>
<organism evidence="1 2">
    <name type="scientific">Eumeta variegata</name>
    <name type="common">Bagworm moth</name>
    <name type="synonym">Eumeta japonica</name>
    <dbReference type="NCBI Taxonomy" id="151549"/>
    <lineage>
        <taxon>Eukaryota</taxon>
        <taxon>Metazoa</taxon>
        <taxon>Ecdysozoa</taxon>
        <taxon>Arthropoda</taxon>
        <taxon>Hexapoda</taxon>
        <taxon>Insecta</taxon>
        <taxon>Pterygota</taxon>
        <taxon>Neoptera</taxon>
        <taxon>Endopterygota</taxon>
        <taxon>Lepidoptera</taxon>
        <taxon>Glossata</taxon>
        <taxon>Ditrysia</taxon>
        <taxon>Tineoidea</taxon>
        <taxon>Psychidae</taxon>
        <taxon>Oiketicinae</taxon>
        <taxon>Eumeta</taxon>
    </lineage>
</organism>
<dbReference type="AlphaFoldDB" id="A0A4C1XUR0"/>
<protein>
    <submittedName>
        <fullName evidence="1">Uncharacterized protein</fullName>
    </submittedName>
</protein>
<dbReference type="Proteomes" id="UP000299102">
    <property type="component" value="Unassembled WGS sequence"/>
</dbReference>
<proteinExistence type="predicted"/>
<sequence>MSICVRADLRESRFPWKRDKCSLPPRNHHLNAIICHDPSALHHAISGWLSPHKSHKYIKLDLIAEPEFRADEDQRRELSCDNFIVIESKTKPEFGTRAGTVLGMMLDTGGRCKRRKSSLYAHAGRLYGESEYTACARLVISTIKFDRSNSSTCVENKQGRI</sequence>
<dbReference type="EMBL" id="BGZK01000943">
    <property type="protein sequence ID" value="GBP65939.1"/>
    <property type="molecule type" value="Genomic_DNA"/>
</dbReference>
<keyword evidence="2" id="KW-1185">Reference proteome</keyword>